<gene>
    <name evidence="2" type="ORF">C5Y98_12455</name>
</gene>
<sequence>MVWLVVGGAVCLGLLLLWLVTIAVIYFWMLWDVVMTEQRIEASGTPVMAVPVVVSADVLRGKRKSAPAWVIFTPESPSPELADEMRQLATELYDLYVATGPPLAKLSNAERQFSDWMKNDKFQKGRRIAVPRELTLGRVFYLADVWLAGRDLPPNLEFSRVLACRVTGTDCGEIMAIPREEEDAKRIYAVTASCLADEVGPIRSVQQVS</sequence>
<keyword evidence="1" id="KW-0472">Membrane</keyword>
<evidence type="ECO:0000313" key="3">
    <source>
        <dbReference type="Proteomes" id="UP000239388"/>
    </source>
</evidence>
<accession>A0A2S8FXD4</accession>
<dbReference type="OrthoDB" id="9887311at2"/>
<comment type="caution">
    <text evidence="2">The sequence shown here is derived from an EMBL/GenBank/DDBJ whole genome shotgun (WGS) entry which is preliminary data.</text>
</comment>
<proteinExistence type="predicted"/>
<feature type="transmembrane region" description="Helical" evidence="1">
    <location>
        <begin position="6"/>
        <end position="31"/>
    </location>
</feature>
<evidence type="ECO:0000256" key="1">
    <source>
        <dbReference type="SAM" id="Phobius"/>
    </source>
</evidence>
<dbReference type="Proteomes" id="UP000239388">
    <property type="component" value="Unassembled WGS sequence"/>
</dbReference>
<protein>
    <submittedName>
        <fullName evidence="2">Uncharacterized protein</fullName>
    </submittedName>
</protein>
<name>A0A2S8FXD4_9BACT</name>
<organism evidence="2 3">
    <name type="scientific">Blastopirellula marina</name>
    <dbReference type="NCBI Taxonomy" id="124"/>
    <lineage>
        <taxon>Bacteria</taxon>
        <taxon>Pseudomonadati</taxon>
        <taxon>Planctomycetota</taxon>
        <taxon>Planctomycetia</taxon>
        <taxon>Pirellulales</taxon>
        <taxon>Pirellulaceae</taxon>
        <taxon>Blastopirellula</taxon>
    </lineage>
</organism>
<keyword evidence="1" id="KW-0812">Transmembrane</keyword>
<keyword evidence="1" id="KW-1133">Transmembrane helix</keyword>
<dbReference type="AlphaFoldDB" id="A0A2S8FXD4"/>
<dbReference type="RefSeq" id="WP_105354589.1">
    <property type="nucleotide sequence ID" value="NZ_PUIB01000013.1"/>
</dbReference>
<evidence type="ECO:0000313" key="2">
    <source>
        <dbReference type="EMBL" id="PQO36504.1"/>
    </source>
</evidence>
<reference evidence="2 3" key="1">
    <citation type="submission" date="2018-02" db="EMBL/GenBank/DDBJ databases">
        <title>Comparative genomes isolates from brazilian mangrove.</title>
        <authorList>
            <person name="Araujo J.E."/>
            <person name="Taketani R.G."/>
            <person name="Silva M.C.P."/>
            <person name="Loureco M.V."/>
            <person name="Andreote F.D."/>
        </authorList>
    </citation>
    <scope>NUCLEOTIDE SEQUENCE [LARGE SCALE GENOMIC DNA]</scope>
    <source>
        <strain evidence="2 3">NAP PRIS-MGV</strain>
    </source>
</reference>
<dbReference type="EMBL" id="PUIB01000013">
    <property type="protein sequence ID" value="PQO36504.1"/>
    <property type="molecule type" value="Genomic_DNA"/>
</dbReference>